<keyword evidence="4" id="KW-0449">Lipoprotein</keyword>
<feature type="chain" id="PRO_5038599238" evidence="3">
    <location>
        <begin position="27"/>
        <end position="582"/>
    </location>
</feature>
<accession>A0A3T1D3S6</accession>
<evidence type="ECO:0000313" key="4">
    <source>
        <dbReference type="EMBL" id="BBI32770.1"/>
    </source>
</evidence>
<feature type="signal peptide" evidence="3">
    <location>
        <begin position="1"/>
        <end position="26"/>
    </location>
</feature>
<reference evidence="4 5" key="1">
    <citation type="submission" date="2019-01" db="EMBL/GenBank/DDBJ databases">
        <title>Complete genome sequence of Cohnella hallensis HS21 isolated from Korean fir (Abies koreana) rhizospheric soil.</title>
        <authorList>
            <person name="Jiang L."/>
            <person name="Kang S.W."/>
            <person name="Kim S."/>
            <person name="Jung J."/>
            <person name="Kim C.Y."/>
            <person name="Kim D.H."/>
            <person name="Kim S.W."/>
            <person name="Lee J."/>
        </authorList>
    </citation>
    <scope>NUCLEOTIDE SEQUENCE [LARGE SCALE GENOMIC DNA]</scope>
    <source>
        <strain evidence="4 5">HS21</strain>
    </source>
</reference>
<dbReference type="AlphaFoldDB" id="A0A3T1D3S6"/>
<dbReference type="RefSeq" id="WP_130607543.1">
    <property type="nucleotide sequence ID" value="NZ_AP019400.1"/>
</dbReference>
<sequence>MSRNKMSKALLYLALTVALILPTACSSGNTDEASPTVSNKQNEKATESSKPTEGANTAESALPADPMGKYDPPIEISTLSSLDSDVKFPEGESPENNIWTKTYEEQLGIKIKIKWTGPSEQAAQKVNLMIVSEELPNILSVNDNQFQQLYDAGMLEDLTDAYEKYATPFLKEQLTYDGGRAMKSATRDGKLYSIPTFLDPLDDTAMLWVRTDWLKKLNLPEPKTMADFEKIAEAFTTQDPDGDKKNNTPGFTVTSDITYHLSPFFNGYHAYPAFQQQMGYPVKWLKDSSGQLVTGLFQPEMTTALQKLQDFYKKGWIDKQYAAQDYDTLTKAIANGKVGMLFGVWWYPSWPLQESVNKDPNADWKAYPIPSVDGTPAKTSATGLWLRNHNVVIKGYKNPEALIKLANLTLEKSFGKTAEPEVYLNKADPTKGNAMWKYSAVWVELGHKNLLKFQKVKNALETKNSDGLNVDEMNTYNNVLKYESGDATHWNYEKLYGIDGSWNVTIDNEKNDLFQYDEFTGSPTKTMVEKGPIIMKKLNETVNRIIMGASINEWDKFQDYWKSNGGDEITKEVNEWYKLQNK</sequence>
<protein>
    <submittedName>
        <fullName evidence="4">Lipoprotein LipO</fullName>
    </submittedName>
</protein>
<organism evidence="4 5">
    <name type="scientific">Cohnella abietis</name>
    <dbReference type="NCBI Taxonomy" id="2507935"/>
    <lineage>
        <taxon>Bacteria</taxon>
        <taxon>Bacillati</taxon>
        <taxon>Bacillota</taxon>
        <taxon>Bacilli</taxon>
        <taxon>Bacillales</taxon>
        <taxon>Paenibacillaceae</taxon>
        <taxon>Cohnella</taxon>
    </lineage>
</organism>
<dbReference type="KEGG" id="cohn:KCTCHS21_21690"/>
<evidence type="ECO:0000256" key="1">
    <source>
        <dbReference type="ARBA" id="ARBA00022729"/>
    </source>
</evidence>
<dbReference type="Gene3D" id="3.40.190.10">
    <property type="entry name" value="Periplasmic binding protein-like II"/>
    <property type="match status" value="2"/>
</dbReference>
<dbReference type="EMBL" id="AP019400">
    <property type="protein sequence ID" value="BBI32770.1"/>
    <property type="molecule type" value="Genomic_DNA"/>
</dbReference>
<dbReference type="PANTHER" id="PTHR43649:SF33">
    <property type="entry name" value="POLYGALACTURONAN_RHAMNOGALACTURONAN-BINDING PROTEIN YTCQ"/>
    <property type="match status" value="1"/>
</dbReference>
<feature type="region of interest" description="Disordered" evidence="2">
    <location>
        <begin position="27"/>
        <end position="75"/>
    </location>
</feature>
<dbReference type="InterPro" id="IPR050490">
    <property type="entry name" value="Bact_solute-bd_prot1"/>
</dbReference>
<dbReference type="PANTHER" id="PTHR43649">
    <property type="entry name" value="ARABINOSE-BINDING PROTEIN-RELATED"/>
    <property type="match status" value="1"/>
</dbReference>
<dbReference type="SUPFAM" id="SSF53850">
    <property type="entry name" value="Periplasmic binding protein-like II"/>
    <property type="match status" value="1"/>
</dbReference>
<keyword evidence="1 3" id="KW-0732">Signal</keyword>
<gene>
    <name evidence="4" type="primary">lipO_1</name>
    <name evidence="4" type="ORF">KCTCHS21_21690</name>
</gene>
<keyword evidence="5" id="KW-1185">Reference proteome</keyword>
<dbReference type="OrthoDB" id="9787283at2"/>
<feature type="compositionally biased region" description="Polar residues" evidence="2">
    <location>
        <begin position="48"/>
        <end position="59"/>
    </location>
</feature>
<evidence type="ECO:0000256" key="2">
    <source>
        <dbReference type="SAM" id="MobiDB-lite"/>
    </source>
</evidence>
<evidence type="ECO:0000256" key="3">
    <source>
        <dbReference type="SAM" id="SignalP"/>
    </source>
</evidence>
<proteinExistence type="predicted"/>
<dbReference type="Proteomes" id="UP000289856">
    <property type="component" value="Chromosome"/>
</dbReference>
<evidence type="ECO:0000313" key="5">
    <source>
        <dbReference type="Proteomes" id="UP000289856"/>
    </source>
</evidence>
<feature type="compositionally biased region" description="Polar residues" evidence="2">
    <location>
        <begin position="27"/>
        <end position="40"/>
    </location>
</feature>
<name>A0A3T1D3S6_9BACL</name>